<evidence type="ECO:0000256" key="1">
    <source>
        <dbReference type="ARBA" id="ARBA00023015"/>
    </source>
</evidence>
<dbReference type="InterPro" id="IPR036388">
    <property type="entry name" value="WH-like_DNA-bd_sf"/>
</dbReference>
<dbReference type="GO" id="GO:0003700">
    <property type="term" value="F:DNA-binding transcription factor activity"/>
    <property type="evidence" value="ECO:0007669"/>
    <property type="project" value="InterPro"/>
</dbReference>
<keyword evidence="3" id="KW-0804">Transcription</keyword>
<dbReference type="InterPro" id="IPR000524">
    <property type="entry name" value="Tscrpt_reg_HTH_GntR"/>
</dbReference>
<dbReference type="SMART" id="SM00345">
    <property type="entry name" value="HTH_GNTR"/>
    <property type="match status" value="1"/>
</dbReference>
<evidence type="ECO:0000313" key="7">
    <source>
        <dbReference type="Proteomes" id="UP001165667"/>
    </source>
</evidence>
<dbReference type="Gene3D" id="1.20.120.530">
    <property type="entry name" value="GntR ligand-binding domain-like"/>
    <property type="match status" value="1"/>
</dbReference>
<dbReference type="PANTHER" id="PTHR43537:SF53">
    <property type="entry name" value="HTH-TYPE TRANSCRIPTIONAL REPRESSOR NANR"/>
    <property type="match status" value="1"/>
</dbReference>
<dbReference type="EMBL" id="JAMOIM010000009">
    <property type="protein sequence ID" value="MCW6509304.1"/>
    <property type="molecule type" value="Genomic_DNA"/>
</dbReference>
<dbReference type="SUPFAM" id="SSF46785">
    <property type="entry name" value="Winged helix' DNA-binding domain"/>
    <property type="match status" value="1"/>
</dbReference>
<dbReference type="PROSITE" id="PS50949">
    <property type="entry name" value="HTH_GNTR"/>
    <property type="match status" value="1"/>
</dbReference>
<dbReference type="RefSeq" id="WP_282585676.1">
    <property type="nucleotide sequence ID" value="NZ_JAMOIM010000009.1"/>
</dbReference>
<evidence type="ECO:0000256" key="3">
    <source>
        <dbReference type="ARBA" id="ARBA00023163"/>
    </source>
</evidence>
<organism evidence="6 7">
    <name type="scientific">Lichenifustis flavocetrariae</name>
    <dbReference type="NCBI Taxonomy" id="2949735"/>
    <lineage>
        <taxon>Bacteria</taxon>
        <taxon>Pseudomonadati</taxon>
        <taxon>Pseudomonadota</taxon>
        <taxon>Alphaproteobacteria</taxon>
        <taxon>Hyphomicrobiales</taxon>
        <taxon>Lichenihabitantaceae</taxon>
        <taxon>Lichenifustis</taxon>
    </lineage>
</organism>
<accession>A0AA42CJC6</accession>
<proteinExistence type="predicted"/>
<evidence type="ECO:0000259" key="5">
    <source>
        <dbReference type="PROSITE" id="PS50949"/>
    </source>
</evidence>
<gene>
    <name evidence="6" type="ORF">M8523_14865</name>
</gene>
<name>A0AA42CJC6_9HYPH</name>
<evidence type="ECO:0000256" key="2">
    <source>
        <dbReference type="ARBA" id="ARBA00023125"/>
    </source>
</evidence>
<dbReference type="AlphaFoldDB" id="A0AA42CJC6"/>
<dbReference type="PANTHER" id="PTHR43537">
    <property type="entry name" value="TRANSCRIPTIONAL REGULATOR, GNTR FAMILY"/>
    <property type="match status" value="1"/>
</dbReference>
<dbReference type="CDD" id="cd07377">
    <property type="entry name" value="WHTH_GntR"/>
    <property type="match status" value="1"/>
</dbReference>
<dbReference type="InterPro" id="IPR011711">
    <property type="entry name" value="GntR_C"/>
</dbReference>
<reference evidence="6" key="1">
    <citation type="submission" date="2022-05" db="EMBL/GenBank/DDBJ databases">
        <authorList>
            <person name="Pankratov T."/>
        </authorList>
    </citation>
    <scope>NUCLEOTIDE SEQUENCE</scope>
    <source>
        <strain evidence="6">BP6-180914</strain>
    </source>
</reference>
<dbReference type="GO" id="GO:0003677">
    <property type="term" value="F:DNA binding"/>
    <property type="evidence" value="ECO:0007669"/>
    <property type="project" value="UniProtKB-KW"/>
</dbReference>
<protein>
    <submittedName>
        <fullName evidence="6">GntR family transcriptional regulator</fullName>
    </submittedName>
</protein>
<dbReference type="InterPro" id="IPR008920">
    <property type="entry name" value="TF_FadR/GntR_C"/>
</dbReference>
<evidence type="ECO:0000313" key="6">
    <source>
        <dbReference type="EMBL" id="MCW6509304.1"/>
    </source>
</evidence>
<keyword evidence="1" id="KW-0805">Transcription regulation</keyword>
<sequence length="249" mass="27271">MKRASKQPVAEPTPLSREVPDGAADDVVDRICATLADAIAEGALKPGVKIMEDALGDHFGVSRTVVRGALGMLQREHLLERKKNRGTFVAEPTVEDAKNLFEARRALENVVLGHVFERATAADFNRLDEIVAGEQRIHDAMDEAAKNKLSGQFHLELARIGGNGVLTELLAKVVARISLVMALYKMEAHDDCGTDYHHAIIVDLRRRDLAAARARMSEHLADIEGRVMLTPAQGDRHTFVSILKAFTPA</sequence>
<evidence type="ECO:0000256" key="4">
    <source>
        <dbReference type="SAM" id="MobiDB-lite"/>
    </source>
</evidence>
<dbReference type="Pfam" id="PF07729">
    <property type="entry name" value="FCD"/>
    <property type="match status" value="1"/>
</dbReference>
<dbReference type="Gene3D" id="1.10.10.10">
    <property type="entry name" value="Winged helix-like DNA-binding domain superfamily/Winged helix DNA-binding domain"/>
    <property type="match status" value="1"/>
</dbReference>
<comment type="caution">
    <text evidence="6">The sequence shown here is derived from an EMBL/GenBank/DDBJ whole genome shotgun (WGS) entry which is preliminary data.</text>
</comment>
<keyword evidence="2" id="KW-0238">DNA-binding</keyword>
<feature type="domain" description="HTH gntR-type" evidence="5">
    <location>
        <begin position="25"/>
        <end position="92"/>
    </location>
</feature>
<dbReference type="Proteomes" id="UP001165667">
    <property type="component" value="Unassembled WGS sequence"/>
</dbReference>
<keyword evidence="7" id="KW-1185">Reference proteome</keyword>
<dbReference type="Pfam" id="PF00392">
    <property type="entry name" value="GntR"/>
    <property type="match status" value="1"/>
</dbReference>
<dbReference type="SUPFAM" id="SSF48008">
    <property type="entry name" value="GntR ligand-binding domain-like"/>
    <property type="match status" value="1"/>
</dbReference>
<dbReference type="SMART" id="SM00895">
    <property type="entry name" value="FCD"/>
    <property type="match status" value="1"/>
</dbReference>
<feature type="region of interest" description="Disordered" evidence="4">
    <location>
        <begin position="1"/>
        <end position="21"/>
    </location>
</feature>
<dbReference type="InterPro" id="IPR036390">
    <property type="entry name" value="WH_DNA-bd_sf"/>
</dbReference>